<name>A0A3B1AKA0_9ZZZZ</name>
<protein>
    <submittedName>
        <fullName evidence="2">Uncharacterized protein</fullName>
    </submittedName>
</protein>
<keyword evidence="1" id="KW-1133">Transmembrane helix</keyword>
<dbReference type="EMBL" id="UOFV01000291">
    <property type="protein sequence ID" value="VAX02131.1"/>
    <property type="molecule type" value="Genomic_DNA"/>
</dbReference>
<keyword evidence="1" id="KW-0812">Transmembrane</keyword>
<proteinExistence type="predicted"/>
<organism evidence="2">
    <name type="scientific">hydrothermal vent metagenome</name>
    <dbReference type="NCBI Taxonomy" id="652676"/>
    <lineage>
        <taxon>unclassified sequences</taxon>
        <taxon>metagenomes</taxon>
        <taxon>ecological metagenomes</taxon>
    </lineage>
</organism>
<dbReference type="AlphaFoldDB" id="A0A3B1AKA0"/>
<feature type="transmembrane region" description="Helical" evidence="1">
    <location>
        <begin position="18"/>
        <end position="37"/>
    </location>
</feature>
<keyword evidence="1" id="KW-0472">Membrane</keyword>
<sequence>MFGGCPSVNLFSQLKPRMLLLVITLLIAVFLFFIATFTQGGIMKTQFAERPYKERATAEKELHRYIYNFDPRRDILPKDLNPSHVTDFVQQELQEKNIDSFATNQIVELADFYNLRGLVLGFFDLLNRKESTEEQFLISIAATRAIGILGQGEHLNQGVEYYRYLLGLQYSKSYLLELLRCYSDYSLVVPGNAISTYIKPMFTALDKEANGDPNMATKLREVEDLQNNVLPRILRAANAKRLILSEENTQNRLDRLVDIYLNLDTHYREWLVRWAVRQLLREFEENGSEELVKSFRRGLGRVQSMAPQEAIHAISASCFRAIDFFGGQLSESELKQAKSISGNVAGLLSLE</sequence>
<gene>
    <name evidence="2" type="ORF">MNBD_GAMMA19-2</name>
</gene>
<reference evidence="2" key="1">
    <citation type="submission" date="2018-06" db="EMBL/GenBank/DDBJ databases">
        <authorList>
            <person name="Zhirakovskaya E."/>
        </authorList>
    </citation>
    <scope>NUCLEOTIDE SEQUENCE</scope>
</reference>
<evidence type="ECO:0000313" key="2">
    <source>
        <dbReference type="EMBL" id="VAX02131.1"/>
    </source>
</evidence>
<accession>A0A3B1AKA0</accession>
<evidence type="ECO:0000256" key="1">
    <source>
        <dbReference type="SAM" id="Phobius"/>
    </source>
</evidence>